<protein>
    <recommendedName>
        <fullName evidence="4">Manganese transporter</fullName>
    </recommendedName>
</protein>
<feature type="transmembrane region" description="Helical" evidence="1">
    <location>
        <begin position="159"/>
        <end position="177"/>
    </location>
</feature>
<sequence length="420" mass="46039">MDVVANNNNSWVNKIRALGPGILMATAAIGGSHLVASTQAGALFGWQLAWLILLVNVLKYPFFRFAVDYTLLTKQNLLQGYQQKGRGYFYSFIVLNIIAAVVNTAGVLLLTASLLQYVLPWLLPVSTLSVSTLCWLILAVCLLILLLGKFNALDNVAKVIMLLLTVTTFIAAGIAFYHGAQVPADYVPVSPWTLASLGFLVALMGWMPAPIEISVISSVWLQAKQEQMPINRQQGLFDFNLGYWLTAILALTFLSLGALVQYGTDQPIALAGSTFAQQLINMYASTIGSWSAPLVALIAFLCMFGTTLTVLDGYARTLNLSFMQLGWFKGVVGYKFWLVAQAASGMLLILFFEGALAPMLTFAMTLSFLTTPVFAWLNYSLMQNNAAIKLNRGLRWLSWAGLTYLTGFALLFLVWYLALA</sequence>
<feature type="transmembrane region" description="Helical" evidence="1">
    <location>
        <begin position="241"/>
        <end position="260"/>
    </location>
</feature>
<keyword evidence="1" id="KW-0812">Transmembrane</keyword>
<dbReference type="EMBL" id="MKEK01000001">
    <property type="protein sequence ID" value="OEY68446.1"/>
    <property type="molecule type" value="Genomic_DNA"/>
</dbReference>
<dbReference type="RefSeq" id="WP_070048013.1">
    <property type="nucleotide sequence ID" value="NZ_CBCSDO010000001.1"/>
</dbReference>
<keyword evidence="3" id="KW-1185">Reference proteome</keyword>
<accession>A0A1E7Q2U1</accession>
<gene>
    <name evidence="2" type="ORF">BI198_01830</name>
</gene>
<feature type="transmembrane region" description="Helical" evidence="1">
    <location>
        <begin position="358"/>
        <end position="377"/>
    </location>
</feature>
<feature type="transmembrane region" description="Helical" evidence="1">
    <location>
        <begin position="121"/>
        <end position="147"/>
    </location>
</feature>
<feature type="transmembrane region" description="Helical" evidence="1">
    <location>
        <begin position="17"/>
        <end position="36"/>
    </location>
</feature>
<name>A0A1E7Q2U1_9GAMM</name>
<feature type="transmembrane region" description="Helical" evidence="1">
    <location>
        <begin position="48"/>
        <end position="67"/>
    </location>
</feature>
<evidence type="ECO:0000313" key="2">
    <source>
        <dbReference type="EMBL" id="OEY68446.1"/>
    </source>
</evidence>
<evidence type="ECO:0000256" key="1">
    <source>
        <dbReference type="SAM" id="Phobius"/>
    </source>
</evidence>
<reference evidence="3" key="1">
    <citation type="submission" date="2016-09" db="EMBL/GenBank/DDBJ databases">
        <authorList>
            <person name="Wan X."/>
            <person name="Hou S."/>
        </authorList>
    </citation>
    <scope>NUCLEOTIDE SEQUENCE [LARGE SCALE GENOMIC DNA]</scope>
    <source>
        <strain evidence="3">KH87</strain>
    </source>
</reference>
<dbReference type="Proteomes" id="UP000242258">
    <property type="component" value="Unassembled WGS sequence"/>
</dbReference>
<feature type="transmembrane region" description="Helical" evidence="1">
    <location>
        <begin position="397"/>
        <end position="418"/>
    </location>
</feature>
<feature type="transmembrane region" description="Helical" evidence="1">
    <location>
        <begin position="197"/>
        <end position="221"/>
    </location>
</feature>
<dbReference type="AlphaFoldDB" id="A0A1E7Q2U1"/>
<feature type="transmembrane region" description="Helical" evidence="1">
    <location>
        <begin position="88"/>
        <end position="115"/>
    </location>
</feature>
<evidence type="ECO:0000313" key="3">
    <source>
        <dbReference type="Proteomes" id="UP000242258"/>
    </source>
</evidence>
<proteinExistence type="predicted"/>
<feature type="transmembrane region" description="Helical" evidence="1">
    <location>
        <begin position="290"/>
        <end position="311"/>
    </location>
</feature>
<keyword evidence="1" id="KW-0472">Membrane</keyword>
<organism evidence="2 3">
    <name type="scientific">Rheinheimera salexigens</name>
    <dbReference type="NCBI Taxonomy" id="1628148"/>
    <lineage>
        <taxon>Bacteria</taxon>
        <taxon>Pseudomonadati</taxon>
        <taxon>Pseudomonadota</taxon>
        <taxon>Gammaproteobacteria</taxon>
        <taxon>Chromatiales</taxon>
        <taxon>Chromatiaceae</taxon>
        <taxon>Rheinheimera</taxon>
    </lineage>
</organism>
<dbReference type="OrthoDB" id="4858698at2"/>
<evidence type="ECO:0008006" key="4">
    <source>
        <dbReference type="Google" id="ProtNLM"/>
    </source>
</evidence>
<comment type="caution">
    <text evidence="2">The sequence shown here is derived from an EMBL/GenBank/DDBJ whole genome shotgun (WGS) entry which is preliminary data.</text>
</comment>
<keyword evidence="1" id="KW-1133">Transmembrane helix</keyword>
<dbReference type="STRING" id="1628148.BI198_01830"/>